<dbReference type="Proteomes" id="UP000316095">
    <property type="component" value="Unassembled WGS sequence"/>
</dbReference>
<dbReference type="Gene3D" id="2.170.120.20">
    <property type="entry name" value="Ribosomal protein L25, beta domain"/>
    <property type="match status" value="1"/>
</dbReference>
<proteinExistence type="inferred from homology"/>
<feature type="region of interest" description="Disordered" evidence="6">
    <location>
        <begin position="182"/>
        <end position="210"/>
    </location>
</feature>
<dbReference type="OrthoDB" id="9790002at2"/>
<dbReference type="CDD" id="cd00495">
    <property type="entry name" value="Ribosomal_L25_TL5_CTC"/>
    <property type="match status" value="1"/>
</dbReference>
<comment type="caution">
    <text evidence="9">The sequence shown here is derived from an EMBL/GenBank/DDBJ whole genome shotgun (WGS) entry which is preliminary data.</text>
</comment>
<feature type="compositionally biased region" description="Basic and acidic residues" evidence="6">
    <location>
        <begin position="1"/>
        <end position="14"/>
    </location>
</feature>
<evidence type="ECO:0000256" key="3">
    <source>
        <dbReference type="ARBA" id="ARBA00022980"/>
    </source>
</evidence>
<dbReference type="Gene3D" id="2.40.240.10">
    <property type="entry name" value="Ribosomal Protein L25, Chain P"/>
    <property type="match status" value="1"/>
</dbReference>
<evidence type="ECO:0000313" key="9">
    <source>
        <dbReference type="EMBL" id="TWT60336.1"/>
    </source>
</evidence>
<sequence length="210" mass="22815">MSDDPKLTAQRRESLGTSTSRRMRKAGQIPGCIYGHKQEAISFAVSAEELNPIIASGHKVVDFDIDGSVDKALIQEVQWNTFSTYVQHIDLLRVDANERVSTSVEIVVRGISPGVLAGGILEQTHHELPIECPVIRLPEQIVIRVSDLKMGGAIHVSDLKLPTDCTTTLPPEEVLVHVVEPRKAPEPTDEELAASAEPEVVGAADEDADE</sequence>
<dbReference type="PANTHER" id="PTHR33284">
    <property type="entry name" value="RIBOSOMAL PROTEIN L25/GLN-TRNA SYNTHETASE, ANTI-CODON-BINDING DOMAIN-CONTAINING PROTEIN"/>
    <property type="match status" value="1"/>
</dbReference>
<organism evidence="9 10">
    <name type="scientific">Rubinisphaera italica</name>
    <dbReference type="NCBI Taxonomy" id="2527969"/>
    <lineage>
        <taxon>Bacteria</taxon>
        <taxon>Pseudomonadati</taxon>
        <taxon>Planctomycetota</taxon>
        <taxon>Planctomycetia</taxon>
        <taxon>Planctomycetales</taxon>
        <taxon>Planctomycetaceae</taxon>
        <taxon>Rubinisphaera</taxon>
    </lineage>
</organism>
<dbReference type="HAMAP" id="MF_01334">
    <property type="entry name" value="Ribosomal_bL25_CTC"/>
    <property type="match status" value="1"/>
</dbReference>
<dbReference type="SUPFAM" id="SSF50715">
    <property type="entry name" value="Ribosomal protein L25-like"/>
    <property type="match status" value="1"/>
</dbReference>
<dbReference type="EMBL" id="SJPG01000001">
    <property type="protein sequence ID" value="TWT60336.1"/>
    <property type="molecule type" value="Genomic_DNA"/>
</dbReference>
<feature type="domain" description="Large ribosomal subunit protein bL25 beta" evidence="8">
    <location>
        <begin position="100"/>
        <end position="182"/>
    </location>
</feature>
<evidence type="ECO:0000256" key="5">
    <source>
        <dbReference type="HAMAP-Rule" id="MF_01334"/>
    </source>
</evidence>
<comment type="similarity">
    <text evidence="5">Belongs to the bacterial ribosomal protein bL25 family. CTC subfamily.</text>
</comment>
<keyword evidence="2 5" id="KW-0694">RNA-binding</keyword>
<evidence type="ECO:0000259" key="7">
    <source>
        <dbReference type="Pfam" id="PF01386"/>
    </source>
</evidence>
<dbReference type="Pfam" id="PF01386">
    <property type="entry name" value="Ribosomal_L25p"/>
    <property type="match status" value="1"/>
</dbReference>
<protein>
    <recommendedName>
        <fullName evidence="5">Large ribosomal subunit protein bL25</fullName>
    </recommendedName>
    <alternativeName>
        <fullName evidence="5">General stress protein CTC</fullName>
    </alternativeName>
</protein>
<evidence type="ECO:0000256" key="2">
    <source>
        <dbReference type="ARBA" id="ARBA00022884"/>
    </source>
</evidence>
<dbReference type="InterPro" id="IPR001021">
    <property type="entry name" value="Ribosomal_bL25_long"/>
</dbReference>
<reference evidence="9 10" key="1">
    <citation type="submission" date="2019-02" db="EMBL/GenBank/DDBJ databases">
        <title>Deep-cultivation of Planctomycetes and their phenomic and genomic characterization uncovers novel biology.</title>
        <authorList>
            <person name="Wiegand S."/>
            <person name="Jogler M."/>
            <person name="Boedeker C."/>
            <person name="Pinto D."/>
            <person name="Vollmers J."/>
            <person name="Rivas-Marin E."/>
            <person name="Kohn T."/>
            <person name="Peeters S.H."/>
            <person name="Heuer A."/>
            <person name="Rast P."/>
            <person name="Oberbeckmann S."/>
            <person name="Bunk B."/>
            <person name="Jeske O."/>
            <person name="Meyerdierks A."/>
            <person name="Storesund J.E."/>
            <person name="Kallscheuer N."/>
            <person name="Luecker S."/>
            <person name="Lage O.M."/>
            <person name="Pohl T."/>
            <person name="Merkel B.J."/>
            <person name="Hornburger P."/>
            <person name="Mueller R.-W."/>
            <person name="Bruemmer F."/>
            <person name="Labrenz M."/>
            <person name="Spormann A.M."/>
            <person name="Op Den Camp H."/>
            <person name="Overmann J."/>
            <person name="Amann R."/>
            <person name="Jetten M.S.M."/>
            <person name="Mascher T."/>
            <person name="Medema M.H."/>
            <person name="Devos D.P."/>
            <person name="Kaster A.-K."/>
            <person name="Ovreas L."/>
            <person name="Rohde M."/>
            <person name="Galperin M.Y."/>
            <person name="Jogler C."/>
        </authorList>
    </citation>
    <scope>NUCLEOTIDE SEQUENCE [LARGE SCALE GENOMIC DNA]</scope>
    <source>
        <strain evidence="9 10">Pan54</strain>
    </source>
</reference>
<accession>A0A5C5XBE0</accession>
<keyword evidence="4 5" id="KW-0687">Ribonucleoprotein</keyword>
<dbReference type="Pfam" id="PF14693">
    <property type="entry name" value="Ribosomal_TL5_C"/>
    <property type="match status" value="1"/>
</dbReference>
<dbReference type="InterPro" id="IPR029751">
    <property type="entry name" value="Ribosomal_L25_dom"/>
</dbReference>
<keyword evidence="10" id="KW-1185">Reference proteome</keyword>
<dbReference type="GO" id="GO:0008097">
    <property type="term" value="F:5S rRNA binding"/>
    <property type="evidence" value="ECO:0007669"/>
    <property type="project" value="InterPro"/>
</dbReference>
<dbReference type="InterPro" id="IPR011035">
    <property type="entry name" value="Ribosomal_bL25/Gln-tRNA_synth"/>
</dbReference>
<dbReference type="AlphaFoldDB" id="A0A5C5XBE0"/>
<evidence type="ECO:0000259" key="8">
    <source>
        <dbReference type="Pfam" id="PF14693"/>
    </source>
</evidence>
<feature type="domain" description="Large ribosomal subunit protein bL25 L25" evidence="7">
    <location>
        <begin position="7"/>
        <end position="91"/>
    </location>
</feature>
<dbReference type="GO" id="GO:0003735">
    <property type="term" value="F:structural constituent of ribosome"/>
    <property type="evidence" value="ECO:0007669"/>
    <property type="project" value="InterPro"/>
</dbReference>
<dbReference type="GO" id="GO:0022625">
    <property type="term" value="C:cytosolic large ribosomal subunit"/>
    <property type="evidence" value="ECO:0007669"/>
    <property type="project" value="TreeGrafter"/>
</dbReference>
<evidence type="ECO:0000256" key="6">
    <source>
        <dbReference type="SAM" id="MobiDB-lite"/>
    </source>
</evidence>
<dbReference type="InterPro" id="IPR037121">
    <property type="entry name" value="Ribosomal_bL25_C"/>
</dbReference>
<dbReference type="PANTHER" id="PTHR33284:SF1">
    <property type="entry name" value="RIBOSOMAL PROTEIN L25_GLN-TRNA SYNTHETASE, ANTI-CODON-BINDING DOMAIN-CONTAINING PROTEIN"/>
    <property type="match status" value="1"/>
</dbReference>
<comment type="function">
    <text evidence="5">This is one of the proteins that binds to the 5S RNA in the ribosome where it forms part of the central protuberance.</text>
</comment>
<dbReference type="InterPro" id="IPR020056">
    <property type="entry name" value="Rbsml_bL25/Gln-tRNA_synth_N"/>
</dbReference>
<comment type="subunit">
    <text evidence="5">Part of the 50S ribosomal subunit; part of the 5S rRNA/L5/L18/L25 subcomplex. Contacts the 5S rRNA. Binds to the 5S rRNA independently of L5 and L18.</text>
</comment>
<evidence type="ECO:0000313" key="10">
    <source>
        <dbReference type="Proteomes" id="UP000316095"/>
    </source>
</evidence>
<dbReference type="RefSeq" id="WP_146502476.1">
    <property type="nucleotide sequence ID" value="NZ_SJPG01000001.1"/>
</dbReference>
<feature type="region of interest" description="Disordered" evidence="6">
    <location>
        <begin position="1"/>
        <end position="23"/>
    </location>
</feature>
<dbReference type="NCBIfam" id="TIGR00731">
    <property type="entry name" value="bL25_bact_ctc"/>
    <property type="match status" value="1"/>
</dbReference>
<keyword evidence="1 5" id="KW-0699">rRNA-binding</keyword>
<dbReference type="GO" id="GO:0006412">
    <property type="term" value="P:translation"/>
    <property type="evidence" value="ECO:0007669"/>
    <property type="project" value="UniProtKB-UniRule"/>
</dbReference>
<evidence type="ECO:0000256" key="1">
    <source>
        <dbReference type="ARBA" id="ARBA00022730"/>
    </source>
</evidence>
<name>A0A5C5XBE0_9PLAN</name>
<dbReference type="InterPro" id="IPR020057">
    <property type="entry name" value="Ribosomal_bL25_b-dom"/>
</dbReference>
<keyword evidence="3 5" id="KW-0689">Ribosomal protein</keyword>
<evidence type="ECO:0000256" key="4">
    <source>
        <dbReference type="ARBA" id="ARBA00023274"/>
    </source>
</evidence>
<gene>
    <name evidence="5 9" type="primary">rplY</name>
    <name evidence="5" type="synonym">ctc</name>
    <name evidence="9" type="ORF">Pan54_10500</name>
</gene>
<dbReference type="InterPro" id="IPR020930">
    <property type="entry name" value="Ribosomal_uL5_bac-type"/>
</dbReference>